<evidence type="ECO:0000313" key="1">
    <source>
        <dbReference type="EMBL" id="OIQ63969.1"/>
    </source>
</evidence>
<dbReference type="GO" id="GO:0005829">
    <property type="term" value="C:cytosol"/>
    <property type="evidence" value="ECO:0007669"/>
    <property type="project" value="TreeGrafter"/>
</dbReference>
<protein>
    <submittedName>
        <fullName evidence="1">Amidotransferase</fullName>
    </submittedName>
</protein>
<dbReference type="InterPro" id="IPR029062">
    <property type="entry name" value="Class_I_gatase-like"/>
</dbReference>
<accession>A0A1J5NXJ0</accession>
<dbReference type="Gene3D" id="3.40.50.880">
    <property type="match status" value="1"/>
</dbReference>
<dbReference type="PANTHER" id="PTHR42695:SF5">
    <property type="entry name" value="GLUTAMINE AMIDOTRANSFERASE YLR126C-RELATED"/>
    <property type="match status" value="1"/>
</dbReference>
<name>A0A1J5NXJ0_9ZZZZ</name>
<dbReference type="InterPro" id="IPR044992">
    <property type="entry name" value="ChyE-like"/>
</dbReference>
<organism evidence="1">
    <name type="scientific">mine drainage metagenome</name>
    <dbReference type="NCBI Taxonomy" id="410659"/>
    <lineage>
        <taxon>unclassified sequences</taxon>
        <taxon>metagenomes</taxon>
        <taxon>ecological metagenomes</taxon>
    </lineage>
</organism>
<gene>
    <name evidence="1" type="ORF">GALL_544850</name>
</gene>
<dbReference type="GO" id="GO:0016740">
    <property type="term" value="F:transferase activity"/>
    <property type="evidence" value="ECO:0007669"/>
    <property type="project" value="UniProtKB-KW"/>
</dbReference>
<comment type="caution">
    <text evidence="1">The sequence shown here is derived from an EMBL/GenBank/DDBJ whole genome shotgun (WGS) entry which is preliminary data.</text>
</comment>
<proteinExistence type="predicted"/>
<sequence>MQYQWLAPEMAHAQGRTDIALLASHQDQVFDLPAGARLLATSEFCPVAAFAVDDQVFCVQPHPEFVEDYSAFLLNKRRPALGEAQYLACAESLSKGHDGAAVARMMVAFIQDGDPVAGSGGG</sequence>
<dbReference type="PANTHER" id="PTHR42695">
    <property type="entry name" value="GLUTAMINE AMIDOTRANSFERASE YLR126C-RELATED"/>
    <property type="match status" value="1"/>
</dbReference>
<keyword evidence="1" id="KW-0808">Transferase</keyword>
<dbReference type="SUPFAM" id="SSF52317">
    <property type="entry name" value="Class I glutamine amidotransferase-like"/>
    <property type="match status" value="1"/>
</dbReference>
<dbReference type="EMBL" id="MLJW01008532">
    <property type="protein sequence ID" value="OIQ63969.1"/>
    <property type="molecule type" value="Genomic_DNA"/>
</dbReference>
<reference evidence="1" key="1">
    <citation type="submission" date="2016-10" db="EMBL/GenBank/DDBJ databases">
        <title>Sequence of Gallionella enrichment culture.</title>
        <authorList>
            <person name="Poehlein A."/>
            <person name="Muehling M."/>
            <person name="Daniel R."/>
        </authorList>
    </citation>
    <scope>NUCLEOTIDE SEQUENCE</scope>
</reference>
<dbReference type="AlphaFoldDB" id="A0A1J5NXJ0"/>